<dbReference type="EMBL" id="JBBMQS010000001">
    <property type="protein sequence ID" value="MEM5496300.1"/>
    <property type="molecule type" value="Genomic_DNA"/>
</dbReference>
<dbReference type="InterPro" id="IPR037682">
    <property type="entry name" value="TonB_C"/>
</dbReference>
<evidence type="ECO:0000256" key="1">
    <source>
        <dbReference type="SAM" id="SignalP"/>
    </source>
</evidence>
<dbReference type="PROSITE" id="PS52015">
    <property type="entry name" value="TONB_CTD"/>
    <property type="match status" value="1"/>
</dbReference>
<dbReference type="Pfam" id="PF03544">
    <property type="entry name" value="TonB_C"/>
    <property type="match status" value="1"/>
</dbReference>
<evidence type="ECO:0000313" key="4">
    <source>
        <dbReference type="Proteomes" id="UP001461163"/>
    </source>
</evidence>
<reference evidence="3 4" key="1">
    <citation type="submission" date="2024-03" db="EMBL/GenBank/DDBJ databases">
        <title>Community enrichment and isolation of bacterial strains for fucoidan degradation.</title>
        <authorList>
            <person name="Sichert A."/>
        </authorList>
    </citation>
    <scope>NUCLEOTIDE SEQUENCE [LARGE SCALE GENOMIC DNA]</scope>
    <source>
        <strain evidence="3 4">AS12</strain>
    </source>
</reference>
<proteinExistence type="predicted"/>
<comment type="caution">
    <text evidence="3">The sequence shown here is derived from an EMBL/GenBank/DDBJ whole genome shotgun (WGS) entry which is preliminary data.</text>
</comment>
<dbReference type="Proteomes" id="UP001461163">
    <property type="component" value="Unassembled WGS sequence"/>
</dbReference>
<feature type="domain" description="TonB C-terminal" evidence="2">
    <location>
        <begin position="37"/>
        <end position="132"/>
    </location>
</feature>
<feature type="signal peptide" evidence="1">
    <location>
        <begin position="1"/>
        <end position="22"/>
    </location>
</feature>
<feature type="chain" id="PRO_5046160032" evidence="1">
    <location>
        <begin position="23"/>
        <end position="147"/>
    </location>
</feature>
<dbReference type="RefSeq" id="WP_342880790.1">
    <property type="nucleotide sequence ID" value="NZ_JBBMQS010000001.1"/>
</dbReference>
<gene>
    <name evidence="3" type="ORF">WNY77_02710</name>
</gene>
<keyword evidence="4" id="KW-1185">Reference proteome</keyword>
<keyword evidence="1" id="KW-0732">Signal</keyword>
<organism evidence="3 4">
    <name type="scientific">Paraglaciecola mesophila</name>
    <dbReference type="NCBI Taxonomy" id="197222"/>
    <lineage>
        <taxon>Bacteria</taxon>
        <taxon>Pseudomonadati</taxon>
        <taxon>Pseudomonadota</taxon>
        <taxon>Gammaproteobacteria</taxon>
        <taxon>Alteromonadales</taxon>
        <taxon>Alteromonadaceae</taxon>
        <taxon>Paraglaciecola</taxon>
    </lineage>
</organism>
<sequence length="147" mass="16432">MKFQIIKLLLILPITIAANVSANNFADVKLTHIKPGKSDAQWIRTKQFSPMYPMDLAMKGIAGCGIFKVTVNENGKTDNVELISSIPKKVIYKPAKKVIKKWKWQNISGHPNATEEKLIRLDFCMGGKTEAEAKVRCAEQAKLKCSE</sequence>
<accession>A0ABU9SQZ6</accession>
<protein>
    <submittedName>
        <fullName evidence="3">Energy transducer TonB</fullName>
    </submittedName>
</protein>
<dbReference type="SUPFAM" id="SSF74653">
    <property type="entry name" value="TolA/TonB C-terminal domain"/>
    <property type="match status" value="1"/>
</dbReference>
<dbReference type="Gene3D" id="3.30.1150.10">
    <property type="match status" value="1"/>
</dbReference>
<name>A0ABU9SQZ6_9ALTE</name>
<evidence type="ECO:0000259" key="2">
    <source>
        <dbReference type="PROSITE" id="PS52015"/>
    </source>
</evidence>
<evidence type="ECO:0000313" key="3">
    <source>
        <dbReference type="EMBL" id="MEM5496300.1"/>
    </source>
</evidence>